<reference evidence="1 2" key="1">
    <citation type="submission" date="2023-01" db="EMBL/GenBank/DDBJ databases">
        <authorList>
            <person name="Yoon J.-W."/>
        </authorList>
    </citation>
    <scope>NUCLEOTIDE SEQUENCE [LARGE SCALE GENOMIC DNA]</scope>
    <source>
        <strain evidence="1 2">KMU-50</strain>
    </source>
</reference>
<organism evidence="1 2">
    <name type="scientific">Aliiroseovarius salicola</name>
    <dbReference type="NCBI Taxonomy" id="3009082"/>
    <lineage>
        <taxon>Bacteria</taxon>
        <taxon>Pseudomonadati</taxon>
        <taxon>Pseudomonadota</taxon>
        <taxon>Alphaproteobacteria</taxon>
        <taxon>Rhodobacterales</taxon>
        <taxon>Paracoccaceae</taxon>
        <taxon>Aliiroseovarius</taxon>
    </lineage>
</organism>
<keyword evidence="2" id="KW-1185">Reference proteome</keyword>
<sequence>MLHDIQLDQFSSNHPRQAYLRPDLMRQEYVNLLRLRDAQRRAGHWWSIRQGIVQFSERCAARIGTTLLHWVEVRKLQRAANHNLAESNS</sequence>
<evidence type="ECO:0000313" key="2">
    <source>
        <dbReference type="Proteomes" id="UP001528040"/>
    </source>
</evidence>
<accession>A0ABT4VXE0</accession>
<dbReference type="EMBL" id="JAQIIO010000001">
    <property type="protein sequence ID" value="MDA5092886.1"/>
    <property type="molecule type" value="Genomic_DNA"/>
</dbReference>
<comment type="caution">
    <text evidence="1">The sequence shown here is derived from an EMBL/GenBank/DDBJ whole genome shotgun (WGS) entry which is preliminary data.</text>
</comment>
<dbReference type="Proteomes" id="UP001528040">
    <property type="component" value="Unassembled WGS sequence"/>
</dbReference>
<name>A0ABT4VXE0_9RHOB</name>
<evidence type="ECO:0000313" key="1">
    <source>
        <dbReference type="EMBL" id="MDA5092886.1"/>
    </source>
</evidence>
<gene>
    <name evidence="1" type="ORF">O2N63_02195</name>
</gene>
<dbReference type="RefSeq" id="WP_271052469.1">
    <property type="nucleotide sequence ID" value="NZ_JAQIIO010000001.1"/>
</dbReference>
<proteinExistence type="predicted"/>
<protein>
    <submittedName>
        <fullName evidence="1">Uncharacterized protein</fullName>
    </submittedName>
</protein>